<dbReference type="Proteomes" id="UP000037405">
    <property type="component" value="Unassembled WGS sequence"/>
</dbReference>
<dbReference type="RefSeq" id="WP_053429064.1">
    <property type="nucleotide sequence ID" value="NZ_LGUE01000005.1"/>
</dbReference>
<dbReference type="Pfam" id="PF05130">
    <property type="entry name" value="FlgN"/>
    <property type="match status" value="1"/>
</dbReference>
<sequence>MSLNALTTTLDRLHKLHMSLLDLSKRKTTIIKASEMDQLDGLLKDEQRHLAAIQTVENDLQTHSKQYAESNGRSFDESPTLLQCMETAPEEERETLSDWHGKLTAVIAELKEQNELNQKLVYQSLQFVNMSLSALQPKEEQTNYTRPNDDNKVPAPSRSLFDSKA</sequence>
<gene>
    <name evidence="3" type="ORF">AF331_15805</name>
</gene>
<dbReference type="PATRIC" id="fig|189381.12.peg.4148"/>
<dbReference type="InterPro" id="IPR007809">
    <property type="entry name" value="FlgN-like"/>
</dbReference>
<dbReference type="InterPro" id="IPR036679">
    <property type="entry name" value="FlgN-like_sf"/>
</dbReference>
<keyword evidence="1" id="KW-1005">Bacterial flagellum biogenesis</keyword>
<feature type="region of interest" description="Disordered" evidence="2">
    <location>
        <begin position="138"/>
        <end position="165"/>
    </location>
</feature>
<protein>
    <recommendedName>
        <fullName evidence="5">Flagellar protein FlgN</fullName>
    </recommendedName>
</protein>
<dbReference type="OrthoDB" id="2381500at2"/>
<evidence type="ECO:0008006" key="5">
    <source>
        <dbReference type="Google" id="ProtNLM"/>
    </source>
</evidence>
<dbReference type="AlphaFoldDB" id="A0A0M0G2D9"/>
<dbReference type="SUPFAM" id="SSF140566">
    <property type="entry name" value="FlgN-like"/>
    <property type="match status" value="1"/>
</dbReference>
<organism evidence="3 4">
    <name type="scientific">Rossellomorea marisflavi</name>
    <dbReference type="NCBI Taxonomy" id="189381"/>
    <lineage>
        <taxon>Bacteria</taxon>
        <taxon>Bacillati</taxon>
        <taxon>Bacillota</taxon>
        <taxon>Bacilli</taxon>
        <taxon>Bacillales</taxon>
        <taxon>Bacillaceae</taxon>
        <taxon>Rossellomorea</taxon>
    </lineage>
</organism>
<evidence type="ECO:0000256" key="1">
    <source>
        <dbReference type="ARBA" id="ARBA00022795"/>
    </source>
</evidence>
<comment type="caution">
    <text evidence="3">The sequence shown here is derived from an EMBL/GenBank/DDBJ whole genome shotgun (WGS) entry which is preliminary data.</text>
</comment>
<name>A0A0M0G2D9_9BACI</name>
<keyword evidence="4" id="KW-1185">Reference proteome</keyword>
<evidence type="ECO:0000313" key="3">
    <source>
        <dbReference type="EMBL" id="KON83641.1"/>
    </source>
</evidence>
<evidence type="ECO:0000256" key="2">
    <source>
        <dbReference type="SAM" id="MobiDB-lite"/>
    </source>
</evidence>
<feature type="compositionally biased region" description="Basic and acidic residues" evidence="2">
    <location>
        <begin position="138"/>
        <end position="152"/>
    </location>
</feature>
<dbReference type="EMBL" id="LGUE01000005">
    <property type="protein sequence ID" value="KON83641.1"/>
    <property type="molecule type" value="Genomic_DNA"/>
</dbReference>
<dbReference type="GO" id="GO:0044780">
    <property type="term" value="P:bacterial-type flagellum assembly"/>
    <property type="evidence" value="ECO:0007669"/>
    <property type="project" value="InterPro"/>
</dbReference>
<evidence type="ECO:0000313" key="4">
    <source>
        <dbReference type="Proteomes" id="UP000037405"/>
    </source>
</evidence>
<proteinExistence type="predicted"/>
<reference evidence="4" key="1">
    <citation type="submission" date="2015-07" db="EMBL/GenBank/DDBJ databases">
        <title>Fjat-14235 jcm11544.</title>
        <authorList>
            <person name="Liu B."/>
            <person name="Wang J."/>
            <person name="Zhu Y."/>
            <person name="Liu G."/>
            <person name="Chen Q."/>
            <person name="Chen Z."/>
            <person name="Lan J."/>
            <person name="Che J."/>
            <person name="Ge C."/>
            <person name="Shi H."/>
            <person name="Pan Z."/>
            <person name="Liu X."/>
        </authorList>
    </citation>
    <scope>NUCLEOTIDE SEQUENCE [LARGE SCALE GENOMIC DNA]</scope>
    <source>
        <strain evidence="4">JCM 11544</strain>
    </source>
</reference>
<dbReference type="Gene3D" id="1.20.58.300">
    <property type="entry name" value="FlgN-like"/>
    <property type="match status" value="1"/>
</dbReference>
<accession>A0A0M0G2D9</accession>
<dbReference type="STRING" id="189381.GCA_900166615_02019"/>